<feature type="region of interest" description="Disordered" evidence="1">
    <location>
        <begin position="643"/>
        <end position="721"/>
    </location>
</feature>
<feature type="region of interest" description="Disordered" evidence="1">
    <location>
        <begin position="104"/>
        <end position="135"/>
    </location>
</feature>
<dbReference type="Proteomes" id="UP000027135">
    <property type="component" value="Unassembled WGS sequence"/>
</dbReference>
<feature type="compositionally biased region" description="Polar residues" evidence="1">
    <location>
        <begin position="241"/>
        <end position="272"/>
    </location>
</feature>
<feature type="compositionally biased region" description="Polar residues" evidence="1">
    <location>
        <begin position="695"/>
        <end position="714"/>
    </location>
</feature>
<feature type="compositionally biased region" description="Basic and acidic residues" evidence="1">
    <location>
        <begin position="562"/>
        <end position="572"/>
    </location>
</feature>
<name>A0A067R0W1_ZOONE</name>
<gene>
    <name evidence="2" type="ORF">L798_14934</name>
</gene>
<dbReference type="InParanoid" id="A0A067R0W1"/>
<feature type="compositionally biased region" description="Polar residues" evidence="1">
    <location>
        <begin position="282"/>
        <end position="291"/>
    </location>
</feature>
<dbReference type="OMA" id="IHINDET"/>
<feature type="compositionally biased region" description="Basic and acidic residues" evidence="1">
    <location>
        <begin position="292"/>
        <end position="302"/>
    </location>
</feature>
<proteinExistence type="predicted"/>
<feature type="compositionally biased region" description="Basic and acidic residues" evidence="1">
    <location>
        <begin position="396"/>
        <end position="406"/>
    </location>
</feature>
<feature type="compositionally biased region" description="Polar residues" evidence="1">
    <location>
        <begin position="345"/>
        <end position="355"/>
    </location>
</feature>
<organism evidence="2 3">
    <name type="scientific">Zootermopsis nevadensis</name>
    <name type="common">Dampwood termite</name>
    <dbReference type="NCBI Taxonomy" id="136037"/>
    <lineage>
        <taxon>Eukaryota</taxon>
        <taxon>Metazoa</taxon>
        <taxon>Ecdysozoa</taxon>
        <taxon>Arthropoda</taxon>
        <taxon>Hexapoda</taxon>
        <taxon>Insecta</taxon>
        <taxon>Pterygota</taxon>
        <taxon>Neoptera</taxon>
        <taxon>Polyneoptera</taxon>
        <taxon>Dictyoptera</taxon>
        <taxon>Blattodea</taxon>
        <taxon>Blattoidea</taxon>
        <taxon>Termitoidae</taxon>
        <taxon>Termopsidae</taxon>
        <taxon>Zootermopsis</taxon>
    </lineage>
</organism>
<evidence type="ECO:0000256" key="1">
    <source>
        <dbReference type="SAM" id="MobiDB-lite"/>
    </source>
</evidence>
<dbReference type="STRING" id="136037.A0A067R0W1"/>
<dbReference type="eggNOG" id="ENOG502SGAV">
    <property type="taxonomic scope" value="Eukaryota"/>
</dbReference>
<feature type="compositionally biased region" description="Polar residues" evidence="1">
    <location>
        <begin position="106"/>
        <end position="118"/>
    </location>
</feature>
<feature type="compositionally biased region" description="Basic and acidic residues" evidence="1">
    <location>
        <begin position="458"/>
        <end position="468"/>
    </location>
</feature>
<accession>A0A067R0W1</accession>
<reference evidence="2 3" key="1">
    <citation type="journal article" date="2014" name="Nat. Commun.">
        <title>Molecular traces of alternative social organization in a termite genome.</title>
        <authorList>
            <person name="Terrapon N."/>
            <person name="Li C."/>
            <person name="Robertson H.M."/>
            <person name="Ji L."/>
            <person name="Meng X."/>
            <person name="Booth W."/>
            <person name="Chen Z."/>
            <person name="Childers C.P."/>
            <person name="Glastad K.M."/>
            <person name="Gokhale K."/>
            <person name="Gowin J."/>
            <person name="Gronenberg W."/>
            <person name="Hermansen R.A."/>
            <person name="Hu H."/>
            <person name="Hunt B.G."/>
            <person name="Huylmans A.K."/>
            <person name="Khalil S.M."/>
            <person name="Mitchell R.D."/>
            <person name="Munoz-Torres M.C."/>
            <person name="Mustard J.A."/>
            <person name="Pan H."/>
            <person name="Reese J.T."/>
            <person name="Scharf M.E."/>
            <person name="Sun F."/>
            <person name="Vogel H."/>
            <person name="Xiao J."/>
            <person name="Yang W."/>
            <person name="Yang Z."/>
            <person name="Yang Z."/>
            <person name="Zhou J."/>
            <person name="Zhu J."/>
            <person name="Brent C.S."/>
            <person name="Elsik C.G."/>
            <person name="Goodisman M.A."/>
            <person name="Liberles D.A."/>
            <person name="Roe R.M."/>
            <person name="Vargo E.L."/>
            <person name="Vilcinskas A."/>
            <person name="Wang J."/>
            <person name="Bornberg-Bauer E."/>
            <person name="Korb J."/>
            <person name="Zhang G."/>
            <person name="Liebig J."/>
        </authorList>
    </citation>
    <scope>NUCLEOTIDE SEQUENCE [LARGE SCALE GENOMIC DNA]</scope>
    <source>
        <tissue evidence="2">Whole organism</tissue>
    </source>
</reference>
<protein>
    <submittedName>
        <fullName evidence="2">Uncharacterized protein</fullName>
    </submittedName>
</protein>
<dbReference type="AlphaFoldDB" id="A0A067R0W1"/>
<feature type="compositionally biased region" description="Polar residues" evidence="1">
    <location>
        <begin position="469"/>
        <end position="479"/>
    </location>
</feature>
<keyword evidence="3" id="KW-1185">Reference proteome</keyword>
<feature type="region of interest" description="Disordered" evidence="1">
    <location>
        <begin position="215"/>
        <end position="630"/>
    </location>
</feature>
<feature type="compositionally biased region" description="Basic and acidic residues" evidence="1">
    <location>
        <begin position="119"/>
        <end position="134"/>
    </location>
</feature>
<sequence>MEKKRSVLRSNDQPETRARRGRSSSRQLASQVVQDRSLPAERSLQIDKSMVRHLDSVAATPEHLRPQRVLHDDTAVSSVTMTPGWTKYLDGTFRLTRLSAAKRSRISGSDDNSLTEQIRSLEDVSKSPEKQPKFEHRRKNVLPKGVGVELFGAAFDSPKAKSSAVPPVQPERISDLSVDNFEDISPIVTRPFRKRRRVIADLSVFKDVFKDSASFSSSSVTDVPDRLEERRRRSAHLSASPLKNNKPGNQHIVTSEQNSGTKTQAGINTPSITKKFKKGQTGLESLSVTSSENKESGDESRQKSASLSFISSEKRRSRNKSRQKSAIISVTAPENKESGDESRQKSANLSVTAPENESGDESRQMSARLSFISSEKRRSRNKSRQKSAIISVTAPENKESGDESRQKSANLSVTAPENESGDESRQMSARLSFISSEKRRSRNKSRQKSAIISVTAPENKESGDESRQKSANLSVTAPENESGDESRQMSARLSFISSEKRRSRNKSRQKSAIISVTAPENKESGDESRQKSANLSFISPEKRRSRNKSRQKSAIISVTAPDNKESGDELRQKSANLSFISPEKRRSRNKSRQKSAIISVTAPENESGDESRQKSENLSVVVAEDGKSGDKLRQKSALLLVTTHNSNRLGNEHVDTKEQQSSPKRRADINTPSVSKVSGKEQTELESADVHPGSVSDSSEMDQNGVQQKATQGGHNIFSKSVKPRTAPWFGREQEKVSTSKNLCTFNLLPREERSAKLRELVSGVKKKYDDALKPNLTNGLFSREHREIRNIKDSVTVRERTGGKKKIHPALLVDGKRYRPRLKRPKSWATPRLYKLLIPKCEEKYGMLKARCKAEEFVIFLCEKVSTVIRRKKYENYESILEEIKRALYKLGIIKCLMEYFVFIEDYLPFQYRIKAIPCLRGYGKRTGPPLAPGTDLFADLGY</sequence>
<dbReference type="EMBL" id="KK853117">
    <property type="protein sequence ID" value="KDR11152.1"/>
    <property type="molecule type" value="Genomic_DNA"/>
</dbReference>
<feature type="region of interest" description="Disordered" evidence="1">
    <location>
        <begin position="1"/>
        <end position="44"/>
    </location>
</feature>
<evidence type="ECO:0000313" key="3">
    <source>
        <dbReference type="Proteomes" id="UP000027135"/>
    </source>
</evidence>
<feature type="compositionally biased region" description="Basic and acidic residues" evidence="1">
    <location>
        <begin position="334"/>
        <end position="344"/>
    </location>
</feature>
<evidence type="ECO:0000313" key="2">
    <source>
        <dbReference type="EMBL" id="KDR11152.1"/>
    </source>
</evidence>
<feature type="compositionally biased region" description="Basic and acidic residues" evidence="1">
    <location>
        <begin position="520"/>
        <end position="530"/>
    </location>
</feature>
<feature type="compositionally biased region" description="Polar residues" evidence="1">
    <location>
        <begin position="407"/>
        <end position="417"/>
    </location>
</feature>
<feature type="compositionally biased region" description="Polar residues" evidence="1">
    <location>
        <begin position="24"/>
        <end position="34"/>
    </location>
</feature>